<evidence type="ECO:0000313" key="1">
    <source>
        <dbReference type="EMBL" id="TBT97065.1"/>
    </source>
</evidence>
<dbReference type="VEuPathDB" id="MicrosporidiaDB:CWI39_3204p0010"/>
<dbReference type="EMBL" id="PIXR01003204">
    <property type="protein sequence ID" value="TBT97065.1"/>
    <property type="molecule type" value="Genomic_DNA"/>
</dbReference>
<accession>A0A4Q9KRJ9</accession>
<name>A0A4Q9KRJ9_9MICR</name>
<protein>
    <submittedName>
        <fullName evidence="1">Uncharacterized protein</fullName>
    </submittedName>
</protein>
<gene>
    <name evidence="1" type="ORF">CWI39_3204p0010</name>
</gene>
<dbReference type="Proteomes" id="UP000293045">
    <property type="component" value="Unassembled WGS sequence"/>
</dbReference>
<organism evidence="1 2">
    <name type="scientific">Hamiltosporidium magnivora</name>
    <dbReference type="NCBI Taxonomy" id="148818"/>
    <lineage>
        <taxon>Eukaryota</taxon>
        <taxon>Fungi</taxon>
        <taxon>Fungi incertae sedis</taxon>
        <taxon>Microsporidia</taxon>
        <taxon>Dubosqiidae</taxon>
        <taxon>Hamiltosporidium</taxon>
    </lineage>
</organism>
<evidence type="ECO:0000313" key="2">
    <source>
        <dbReference type="Proteomes" id="UP000293045"/>
    </source>
</evidence>
<dbReference type="AlphaFoldDB" id="A0A4Q9KRJ9"/>
<comment type="caution">
    <text evidence="1">The sequence shown here is derived from an EMBL/GenBank/DDBJ whole genome shotgun (WGS) entry which is preliminary data.</text>
</comment>
<proteinExistence type="predicted"/>
<reference evidence="1 2" key="1">
    <citation type="submission" date="2017-12" db="EMBL/GenBank/DDBJ databases">
        <authorList>
            <person name="Pombert J.-F."/>
            <person name="Haag K.L."/>
            <person name="Ebert D."/>
        </authorList>
    </citation>
    <scope>NUCLEOTIDE SEQUENCE [LARGE SCALE GENOMIC DNA]</scope>
    <source>
        <strain evidence="1">IL-BN-2</strain>
    </source>
</reference>
<dbReference type="VEuPathDB" id="MicrosporidiaDB:CWI36_1244p0020"/>
<sequence length="223" mass="25558">MNKKSVILSCVLVFLIIFVVFMITSLVKANSLIDEFNKDFKNKIESSANTDLKDSLSLFKCCCFEKRDKALEFLDLDDNKDKSNEILELVTKNEIENLYKAVLEIASISVEVSQTKLDEYLNKFNIFVRTGLFLKRKNKLKLVFEIAKIVKNSVEKINKKTINALLISIHGTDIAKIHDLTVKDKIAKPEKTTEIKIQTSEEDSLFTSQNVIFYVCQFLLSTQ</sequence>